<evidence type="ECO:0000313" key="2">
    <source>
        <dbReference type="EMBL" id="GLQ23269.1"/>
    </source>
</evidence>
<dbReference type="InterPro" id="IPR018389">
    <property type="entry name" value="DctP_fam"/>
</dbReference>
<name>A0ABQ5V6Y0_9PROT</name>
<sequence>MTRRRDIVLGAGALAAGAGVVGALGSTRKPKQHAATPTEIGAPNINRGIKQFRMATSWPKDFPGLGVMPTRFADAVREMSGGTLEVKVYAAGELVGALECFNATSTGAADMYHAAEYYWQGVSPGFNFFTAVPMGMTAIELNGWIDWGGGQAMWEELSARSNIIAFQAGNTGHQTGGWFKFKLTGLEDLQGLRMRMPGLGGRVLAELGATPVLLPGGEIYQALQSGAIDATEWVGPWNDLALGFYREAPNYYSPGFHEPGAGLAVGVNLDRWAELTPSEQAIIRHACRSANDQSLGEYTVMNGRALETLRRRHGIEPQLMPDEILRAVGAKADEIVGDIAQSDPLVTQIFDSYIASRNQSARWTEISEGAYIRARTLSRG</sequence>
<evidence type="ECO:0000313" key="3">
    <source>
        <dbReference type="Proteomes" id="UP001161391"/>
    </source>
</evidence>
<organism evidence="2 3">
    <name type="scientific">Algimonas ampicilliniresistens</name>
    <dbReference type="NCBI Taxonomy" id="1298735"/>
    <lineage>
        <taxon>Bacteria</taxon>
        <taxon>Pseudomonadati</taxon>
        <taxon>Pseudomonadota</taxon>
        <taxon>Alphaproteobacteria</taxon>
        <taxon>Maricaulales</taxon>
        <taxon>Robiginitomaculaceae</taxon>
        <taxon>Algimonas</taxon>
    </lineage>
</organism>
<accession>A0ABQ5V6Y0</accession>
<dbReference type="PIRSF" id="PIRSF039026">
    <property type="entry name" value="SiaP"/>
    <property type="match status" value="1"/>
</dbReference>
<evidence type="ECO:0000256" key="1">
    <source>
        <dbReference type="ARBA" id="ARBA00022729"/>
    </source>
</evidence>
<comment type="caution">
    <text evidence="2">The sequence shown here is derived from an EMBL/GenBank/DDBJ whole genome shotgun (WGS) entry which is preliminary data.</text>
</comment>
<reference evidence="2" key="1">
    <citation type="journal article" date="2014" name="Int. J. Syst. Evol. Microbiol.">
        <title>Complete genome of a new Firmicutes species belonging to the dominant human colonic microbiota ('Ruminococcus bicirculans') reveals two chromosomes and a selective capacity to utilize plant glucans.</title>
        <authorList>
            <consortium name="NISC Comparative Sequencing Program"/>
            <person name="Wegmann U."/>
            <person name="Louis P."/>
            <person name="Goesmann A."/>
            <person name="Henrissat B."/>
            <person name="Duncan S.H."/>
            <person name="Flint H.J."/>
        </authorList>
    </citation>
    <scope>NUCLEOTIDE SEQUENCE</scope>
    <source>
        <strain evidence="2">NBRC 108219</strain>
    </source>
</reference>
<keyword evidence="3" id="KW-1185">Reference proteome</keyword>
<dbReference type="InterPro" id="IPR026289">
    <property type="entry name" value="SBP_TakP-like"/>
</dbReference>
<dbReference type="Gene3D" id="3.40.190.170">
    <property type="entry name" value="Bacterial extracellular solute-binding protein, family 7"/>
    <property type="match status" value="1"/>
</dbReference>
<dbReference type="InterPro" id="IPR038404">
    <property type="entry name" value="TRAP_DctP_sf"/>
</dbReference>
<dbReference type="InterPro" id="IPR006311">
    <property type="entry name" value="TAT_signal"/>
</dbReference>
<protein>
    <submittedName>
        <fullName evidence="2">C4-dicarboxylate ABC transporter</fullName>
    </submittedName>
</protein>
<dbReference type="Proteomes" id="UP001161391">
    <property type="component" value="Unassembled WGS sequence"/>
</dbReference>
<dbReference type="Gene3D" id="3.40.190.10">
    <property type="entry name" value="Periplasmic binding protein-like II"/>
    <property type="match status" value="1"/>
</dbReference>
<reference evidence="2" key="2">
    <citation type="submission" date="2023-01" db="EMBL/GenBank/DDBJ databases">
        <title>Draft genome sequence of Algimonas ampicilliniresistens strain NBRC 108219.</title>
        <authorList>
            <person name="Sun Q."/>
            <person name="Mori K."/>
        </authorList>
    </citation>
    <scope>NUCLEOTIDE SEQUENCE</scope>
    <source>
        <strain evidence="2">NBRC 108219</strain>
    </source>
</reference>
<dbReference type="NCBIfam" id="NF037995">
    <property type="entry name" value="TRAP_S1"/>
    <property type="match status" value="1"/>
</dbReference>
<dbReference type="PANTHER" id="PTHR33376">
    <property type="match status" value="1"/>
</dbReference>
<keyword evidence="1" id="KW-0732">Signal</keyword>
<dbReference type="PANTHER" id="PTHR33376:SF5">
    <property type="entry name" value="EXTRACYTOPLASMIC SOLUTE RECEPTOR PROTEIN"/>
    <property type="match status" value="1"/>
</dbReference>
<gene>
    <name evidence="2" type="ORF">GCM10007853_11430</name>
</gene>
<dbReference type="CDD" id="cd13604">
    <property type="entry name" value="PBP2_TRAP_ketoacid_lactate_like"/>
    <property type="match status" value="1"/>
</dbReference>
<dbReference type="Pfam" id="PF03480">
    <property type="entry name" value="DctP"/>
    <property type="match status" value="1"/>
</dbReference>
<dbReference type="PROSITE" id="PS51318">
    <property type="entry name" value="TAT"/>
    <property type="match status" value="1"/>
</dbReference>
<dbReference type="RefSeq" id="WP_284388513.1">
    <property type="nucleotide sequence ID" value="NZ_BSNK01000001.1"/>
</dbReference>
<dbReference type="EMBL" id="BSNK01000001">
    <property type="protein sequence ID" value="GLQ23269.1"/>
    <property type="molecule type" value="Genomic_DNA"/>
</dbReference>
<proteinExistence type="predicted"/>